<dbReference type="AlphaFoldDB" id="A0AA44Z6F5"/>
<proteinExistence type="predicted"/>
<accession>A0AA44Z6F5</accession>
<evidence type="ECO:0000313" key="1">
    <source>
        <dbReference type="EMBL" id="PUW01539.1"/>
    </source>
</evidence>
<reference evidence="1 2" key="1">
    <citation type="submission" date="2017-04" db="EMBL/GenBank/DDBJ databases">
        <title>Cronobacter sakazakii, ST83 Lineage Isolates.</title>
        <authorList>
            <person name="Chase H."/>
            <person name="Tall B."/>
            <person name="Gopinath G."/>
            <person name="Lehner A."/>
        </authorList>
    </citation>
    <scope>NUCLEOTIDE SEQUENCE [LARGE SCALE GENOMIC DNA]</scope>
    <source>
        <strain evidence="1 2">MOD1_Comp15</strain>
    </source>
</reference>
<dbReference type="EMBL" id="NCTU01000023">
    <property type="protein sequence ID" value="PUW01539.1"/>
    <property type="molecule type" value="Genomic_DNA"/>
</dbReference>
<sequence length="65" mass="7081">MAYYTSGEPAGRQGSERSDCFIHFTGRDSAKSELWDVAVIPLRTNSMYPFQAPGRSVGPPVSGED</sequence>
<comment type="caution">
    <text evidence="1">The sequence shown here is derived from an EMBL/GenBank/DDBJ whole genome shotgun (WGS) entry which is preliminary data.</text>
</comment>
<name>A0AA44Z6F5_CROSK</name>
<evidence type="ECO:0000313" key="2">
    <source>
        <dbReference type="Proteomes" id="UP000244856"/>
    </source>
</evidence>
<protein>
    <submittedName>
        <fullName evidence="1">Uncharacterized protein</fullName>
    </submittedName>
</protein>
<gene>
    <name evidence="1" type="ORF">B7T07_20865</name>
</gene>
<organism evidence="1 2">
    <name type="scientific">Cronobacter sakazakii</name>
    <name type="common">Enterobacter sakazakii</name>
    <dbReference type="NCBI Taxonomy" id="28141"/>
    <lineage>
        <taxon>Bacteria</taxon>
        <taxon>Pseudomonadati</taxon>
        <taxon>Pseudomonadota</taxon>
        <taxon>Gammaproteobacteria</taxon>
        <taxon>Enterobacterales</taxon>
        <taxon>Enterobacteriaceae</taxon>
        <taxon>Cronobacter</taxon>
    </lineage>
</organism>
<dbReference type="Proteomes" id="UP000244856">
    <property type="component" value="Unassembled WGS sequence"/>
</dbReference>